<evidence type="ECO:0000256" key="3">
    <source>
        <dbReference type="ARBA" id="ARBA00023163"/>
    </source>
</evidence>
<dbReference type="InterPro" id="IPR011051">
    <property type="entry name" value="RmlC_Cupin_sf"/>
</dbReference>
<sequence length="307" mass="35316">MEKIMVKVQQSSVIPQFSLYGESNLNKDPGFVHIEDIADRSSENGWLIKPHRHGKMHQILCMFKGIVDVQLDDHSYHLTGTWAINIPPGVVHGFRFSPETEGIVLTLAEPILADQSQEKSQQIIDHLAHSPQTIEFNKKNVLLNQLTQYLNLIRGEIKNSNSGQQFMLEWLVRMVLITLKRQSDHSLFSATNSQASSNLLNDFKQLLEQHYRQQWKVQQYASALNISVSSLNRLCNENIGVATKNIIQDRVLIEAKRKLIYTREPLDQIAYALGFKDPAYFSRFFKKMEMVAPSTYRNENNYDTTSH</sequence>
<dbReference type="InterPro" id="IPR014710">
    <property type="entry name" value="RmlC-like_jellyroll"/>
</dbReference>
<name>A0A7R6PAX9_9GAMM</name>
<dbReference type="Gene3D" id="1.10.10.60">
    <property type="entry name" value="Homeodomain-like"/>
    <property type="match status" value="1"/>
</dbReference>
<dbReference type="Gene3D" id="2.60.120.10">
    <property type="entry name" value="Jelly Rolls"/>
    <property type="match status" value="1"/>
</dbReference>
<dbReference type="SUPFAM" id="SSF46689">
    <property type="entry name" value="Homeodomain-like"/>
    <property type="match status" value="1"/>
</dbReference>
<dbReference type="GO" id="GO:0043565">
    <property type="term" value="F:sequence-specific DNA binding"/>
    <property type="evidence" value="ECO:0007669"/>
    <property type="project" value="InterPro"/>
</dbReference>
<dbReference type="AlphaFoldDB" id="A0A7R6PAX9"/>
<dbReference type="PANTHER" id="PTHR43280:SF32">
    <property type="entry name" value="TRANSCRIPTIONAL REGULATORY PROTEIN"/>
    <property type="match status" value="1"/>
</dbReference>
<dbReference type="PROSITE" id="PS01124">
    <property type="entry name" value="HTH_ARAC_FAMILY_2"/>
    <property type="match status" value="1"/>
</dbReference>
<feature type="domain" description="HTH araC/xylS-type" evidence="4">
    <location>
        <begin position="201"/>
        <end position="299"/>
    </location>
</feature>
<dbReference type="CDD" id="cd06999">
    <property type="entry name" value="cupin_HpaA-like_N"/>
    <property type="match status" value="1"/>
</dbReference>
<dbReference type="SMART" id="SM00342">
    <property type="entry name" value="HTH_ARAC"/>
    <property type="match status" value="1"/>
</dbReference>
<evidence type="ECO:0000313" key="6">
    <source>
        <dbReference type="Proteomes" id="UP000595663"/>
    </source>
</evidence>
<evidence type="ECO:0000256" key="2">
    <source>
        <dbReference type="ARBA" id="ARBA00023125"/>
    </source>
</evidence>
<dbReference type="InterPro" id="IPR047264">
    <property type="entry name" value="Cupin_HpaA-like_N"/>
</dbReference>
<protein>
    <submittedName>
        <fullName evidence="5">AraC family transcriptional regulator</fullName>
    </submittedName>
</protein>
<keyword evidence="3" id="KW-0804">Transcription</keyword>
<keyword evidence="2" id="KW-0238">DNA-binding</keyword>
<dbReference type="Pfam" id="PF12833">
    <property type="entry name" value="HTH_18"/>
    <property type="match status" value="1"/>
</dbReference>
<dbReference type="PANTHER" id="PTHR43280">
    <property type="entry name" value="ARAC-FAMILY TRANSCRIPTIONAL REGULATOR"/>
    <property type="match status" value="1"/>
</dbReference>
<dbReference type="InterPro" id="IPR018060">
    <property type="entry name" value="HTH_AraC"/>
</dbReference>
<reference evidence="5 6" key="1">
    <citation type="journal article" date="2008" name="Int. J. Syst. Evol. Microbiol.">
        <title>Amphritea japonica sp. nov. and Amphritea balenae sp. nov., isolated from the sediment adjacent to sperm whale carcasses off Kagoshima, Japan.</title>
        <authorList>
            <person name="Miyazaki M."/>
            <person name="Nogi Y."/>
            <person name="Fujiwara Y."/>
            <person name="Kawato M."/>
            <person name="Nagahama T."/>
            <person name="Kubokawa K."/>
            <person name="Horikoshi K."/>
        </authorList>
    </citation>
    <scope>NUCLEOTIDE SEQUENCE [LARGE SCALE GENOMIC DNA]</scope>
    <source>
        <strain evidence="5 6">ATCC BAA-1530</strain>
    </source>
</reference>
<gene>
    <name evidence="5" type="ORF">AMJAP_1196</name>
</gene>
<dbReference type="GO" id="GO:0003700">
    <property type="term" value="F:DNA-binding transcription factor activity"/>
    <property type="evidence" value="ECO:0007669"/>
    <property type="project" value="InterPro"/>
</dbReference>
<evidence type="ECO:0000256" key="1">
    <source>
        <dbReference type="ARBA" id="ARBA00023015"/>
    </source>
</evidence>
<dbReference type="EMBL" id="AP014545">
    <property type="protein sequence ID" value="BBB25791.1"/>
    <property type="molecule type" value="Genomic_DNA"/>
</dbReference>
<keyword evidence="6" id="KW-1185">Reference proteome</keyword>
<dbReference type="KEGG" id="ajp:AMJAP_1196"/>
<dbReference type="OrthoDB" id="9814125at2"/>
<proteinExistence type="predicted"/>
<dbReference type="InterPro" id="IPR009057">
    <property type="entry name" value="Homeodomain-like_sf"/>
</dbReference>
<evidence type="ECO:0000313" key="5">
    <source>
        <dbReference type="EMBL" id="BBB25791.1"/>
    </source>
</evidence>
<accession>A0A7R6PAX9</accession>
<dbReference type="SUPFAM" id="SSF51182">
    <property type="entry name" value="RmlC-like cupins"/>
    <property type="match status" value="1"/>
</dbReference>
<dbReference type="Proteomes" id="UP000595663">
    <property type="component" value="Chromosome"/>
</dbReference>
<evidence type="ECO:0000259" key="4">
    <source>
        <dbReference type="PROSITE" id="PS01124"/>
    </source>
</evidence>
<keyword evidence="1" id="KW-0805">Transcription regulation</keyword>
<organism evidence="5 6">
    <name type="scientific">Amphritea japonica ATCC BAA-1530</name>
    <dbReference type="NCBI Taxonomy" id="1278309"/>
    <lineage>
        <taxon>Bacteria</taxon>
        <taxon>Pseudomonadati</taxon>
        <taxon>Pseudomonadota</taxon>
        <taxon>Gammaproteobacteria</taxon>
        <taxon>Oceanospirillales</taxon>
        <taxon>Oceanospirillaceae</taxon>
        <taxon>Amphritea</taxon>
    </lineage>
</organism>